<organism evidence="1 2">
    <name type="scientific">Sphagnum jensenii</name>
    <dbReference type="NCBI Taxonomy" id="128206"/>
    <lineage>
        <taxon>Eukaryota</taxon>
        <taxon>Viridiplantae</taxon>
        <taxon>Streptophyta</taxon>
        <taxon>Embryophyta</taxon>
        <taxon>Bryophyta</taxon>
        <taxon>Sphagnophytina</taxon>
        <taxon>Sphagnopsida</taxon>
        <taxon>Sphagnales</taxon>
        <taxon>Sphagnaceae</taxon>
        <taxon>Sphagnum</taxon>
    </lineage>
</organism>
<protein>
    <submittedName>
        <fullName evidence="1">Uncharacterized protein</fullName>
    </submittedName>
</protein>
<keyword evidence="2" id="KW-1185">Reference proteome</keyword>
<accession>A0ABP0W2K8</accession>
<dbReference type="EMBL" id="OZ020108">
    <property type="protein sequence ID" value="CAK9261020.1"/>
    <property type="molecule type" value="Genomic_DNA"/>
</dbReference>
<name>A0ABP0W2K8_9BRYO</name>
<dbReference type="Proteomes" id="UP001497444">
    <property type="component" value="Chromosome 13"/>
</dbReference>
<reference evidence="1" key="1">
    <citation type="submission" date="2024-02" db="EMBL/GenBank/DDBJ databases">
        <authorList>
            <consortium name="ELIXIR-Norway"/>
            <consortium name="Elixir Norway"/>
        </authorList>
    </citation>
    <scope>NUCLEOTIDE SEQUENCE</scope>
</reference>
<proteinExistence type="predicted"/>
<evidence type="ECO:0000313" key="1">
    <source>
        <dbReference type="EMBL" id="CAK9261020.1"/>
    </source>
</evidence>
<sequence>MHVVQLFSFGFDYGPRVIPIEALTYWKLVPVKPEKDEEAPKKEKEQKLELKAKICCPSCIQKVKEELYYKVAGKHHRHSSGQGEVQNCGCGESGGSFCCIEEGEKNLQRSQVCNQGGGN</sequence>
<evidence type="ECO:0000313" key="2">
    <source>
        <dbReference type="Proteomes" id="UP001497444"/>
    </source>
</evidence>
<gene>
    <name evidence="1" type="ORF">CSSPJE1EN1_LOCUS6498</name>
</gene>